<evidence type="ECO:0000256" key="6">
    <source>
        <dbReference type="ARBA" id="ARBA00022842"/>
    </source>
</evidence>
<dbReference type="GO" id="GO:0004595">
    <property type="term" value="F:pantetheine-phosphate adenylyltransferase activity"/>
    <property type="evidence" value="ECO:0007669"/>
    <property type="project" value="UniProtKB-EC"/>
</dbReference>
<comment type="pathway">
    <text evidence="9">Cofactor biosynthesis; coenzyme A biosynthesis; CoA from (R)-pantothenate: step 4/5.</text>
</comment>
<comment type="cofactor">
    <cofactor evidence="9">
        <name>Mg(2+)</name>
        <dbReference type="ChEBI" id="CHEBI:18420"/>
    </cofactor>
</comment>
<reference evidence="11 12" key="1">
    <citation type="submission" date="2024-04" db="EMBL/GenBank/DDBJ databases">
        <title>Human intestinal bacterial collection.</title>
        <authorList>
            <person name="Pauvert C."/>
            <person name="Hitch T.C.A."/>
            <person name="Clavel T."/>
        </authorList>
    </citation>
    <scope>NUCLEOTIDE SEQUENCE [LARGE SCALE GENOMIC DNA]</scope>
    <source>
        <strain evidence="11 12">CLA-AA-H145</strain>
    </source>
</reference>
<evidence type="ECO:0000256" key="3">
    <source>
        <dbReference type="ARBA" id="ARBA00022695"/>
    </source>
</evidence>
<dbReference type="Gene3D" id="3.40.50.620">
    <property type="entry name" value="HUPs"/>
    <property type="match status" value="1"/>
</dbReference>
<protein>
    <recommendedName>
        <fullName evidence="9">Phosphopantetheine adenylyltransferase</fullName>
        <ecNumber evidence="9">2.7.7.3</ecNumber>
    </recommendedName>
    <alternativeName>
        <fullName evidence="9">Dephospho-CoA pyrophosphorylase</fullName>
    </alternativeName>
    <alternativeName>
        <fullName evidence="9">Pantetheine-phosphate adenylyltransferase</fullName>
        <shortName evidence="9">PPAT</shortName>
    </alternativeName>
</protein>
<keyword evidence="5 9" id="KW-0067">ATP-binding</keyword>
<evidence type="ECO:0000256" key="7">
    <source>
        <dbReference type="ARBA" id="ARBA00022993"/>
    </source>
</evidence>
<dbReference type="EC" id="2.7.7.3" evidence="9"/>
<evidence type="ECO:0000256" key="4">
    <source>
        <dbReference type="ARBA" id="ARBA00022741"/>
    </source>
</evidence>
<keyword evidence="1 9" id="KW-0963">Cytoplasm</keyword>
<comment type="subunit">
    <text evidence="9">Homohexamer.</text>
</comment>
<evidence type="ECO:0000259" key="10">
    <source>
        <dbReference type="Pfam" id="PF01467"/>
    </source>
</evidence>
<feature type="domain" description="Cytidyltransferase-like" evidence="10">
    <location>
        <begin position="15"/>
        <end position="142"/>
    </location>
</feature>
<proteinExistence type="inferred from homology"/>
<keyword evidence="2 9" id="KW-0808">Transferase</keyword>
<dbReference type="RefSeq" id="WP_215760646.1">
    <property type="nucleotide sequence ID" value="NZ_JAHKBE010000058.1"/>
</dbReference>
<comment type="catalytic activity">
    <reaction evidence="8 9">
        <text>(R)-4'-phosphopantetheine + ATP + H(+) = 3'-dephospho-CoA + diphosphate</text>
        <dbReference type="Rhea" id="RHEA:19801"/>
        <dbReference type="ChEBI" id="CHEBI:15378"/>
        <dbReference type="ChEBI" id="CHEBI:30616"/>
        <dbReference type="ChEBI" id="CHEBI:33019"/>
        <dbReference type="ChEBI" id="CHEBI:57328"/>
        <dbReference type="ChEBI" id="CHEBI:61723"/>
        <dbReference type="EC" id="2.7.7.3"/>
    </reaction>
</comment>
<keyword evidence="12" id="KW-1185">Reference proteome</keyword>
<gene>
    <name evidence="9 11" type="primary">coaD</name>
    <name evidence="11" type="ORF">AAAT34_11060</name>
</gene>
<evidence type="ECO:0000256" key="1">
    <source>
        <dbReference type="ARBA" id="ARBA00022490"/>
    </source>
</evidence>
<comment type="similarity">
    <text evidence="9">Belongs to the bacterial CoaD family.</text>
</comment>
<feature type="binding site" evidence="9">
    <location>
        <position position="108"/>
    </location>
    <ligand>
        <name>ATP</name>
        <dbReference type="ChEBI" id="CHEBI:30616"/>
    </ligand>
</feature>
<comment type="caution">
    <text evidence="11">The sequence shown here is derived from an EMBL/GenBank/DDBJ whole genome shotgun (WGS) entry which is preliminary data.</text>
</comment>
<dbReference type="Pfam" id="PF01467">
    <property type="entry name" value="CTP_transf_like"/>
    <property type="match status" value="1"/>
</dbReference>
<dbReference type="InterPro" id="IPR004821">
    <property type="entry name" value="Cyt_trans-like"/>
</dbReference>
<organism evidence="11 12">
    <name type="scientific">Hallella faecis</name>
    <dbReference type="NCBI Taxonomy" id="2841596"/>
    <lineage>
        <taxon>Bacteria</taxon>
        <taxon>Pseudomonadati</taxon>
        <taxon>Bacteroidota</taxon>
        <taxon>Bacteroidia</taxon>
        <taxon>Bacteroidales</taxon>
        <taxon>Prevotellaceae</taxon>
        <taxon>Hallella</taxon>
    </lineage>
</organism>
<dbReference type="NCBIfam" id="TIGR01510">
    <property type="entry name" value="coaD_prev_kdtB"/>
    <property type="match status" value="1"/>
</dbReference>
<evidence type="ECO:0000256" key="8">
    <source>
        <dbReference type="ARBA" id="ARBA00029346"/>
    </source>
</evidence>
<evidence type="ECO:0000313" key="12">
    <source>
        <dbReference type="Proteomes" id="UP001487296"/>
    </source>
</evidence>
<evidence type="ECO:0000313" key="11">
    <source>
        <dbReference type="EMBL" id="MEQ2487575.1"/>
    </source>
</evidence>
<keyword evidence="4 9" id="KW-0547">Nucleotide-binding</keyword>
<feature type="binding site" evidence="9">
    <location>
        <position position="83"/>
    </location>
    <ligand>
        <name>substrate</name>
    </ligand>
</feature>
<feature type="binding site" evidence="9">
    <location>
        <position position="19"/>
    </location>
    <ligand>
        <name>substrate</name>
    </ligand>
</feature>
<comment type="function">
    <text evidence="9">Reversibly transfers an adenylyl group from ATP to 4'-phosphopantetheine, yielding dephospho-CoA (dPCoA) and pyrophosphate.</text>
</comment>
<feature type="binding site" evidence="9">
    <location>
        <position position="97"/>
    </location>
    <ligand>
        <name>substrate</name>
    </ligand>
</feature>
<feature type="binding site" evidence="9">
    <location>
        <begin position="132"/>
        <end position="138"/>
    </location>
    <ligand>
        <name>ATP</name>
        <dbReference type="ChEBI" id="CHEBI:30616"/>
    </ligand>
</feature>
<feature type="binding site" evidence="9">
    <location>
        <position position="51"/>
    </location>
    <ligand>
        <name>substrate</name>
    </ligand>
</feature>
<name>A0ABV1FTE9_9BACT</name>
<feature type="binding site" evidence="9">
    <location>
        <position position="27"/>
    </location>
    <ligand>
        <name>ATP</name>
        <dbReference type="ChEBI" id="CHEBI:30616"/>
    </ligand>
</feature>
<keyword evidence="3 9" id="KW-0548">Nucleotidyltransferase</keyword>
<sequence length="168" mass="18682">MNSASHPTPNGRIALFAGSFDPFTIGHDDIVRRALALFDKVVVVVAVNPEKRHMFTVEERVEAIRHLYQGNRRVEVMAHDGMMVDLAHDIGARFMVRGVRSVIDFEYEKVEADYNKRLGGLETVLLYSSPTLASVSSTAYRQLVFFHKDAEAAAMLPTAPPSDAPTHD</sequence>
<dbReference type="SUPFAM" id="SSF52374">
    <property type="entry name" value="Nucleotidylyl transferase"/>
    <property type="match status" value="1"/>
</dbReference>
<dbReference type="InterPro" id="IPR014729">
    <property type="entry name" value="Rossmann-like_a/b/a_fold"/>
</dbReference>
<dbReference type="InterPro" id="IPR001980">
    <property type="entry name" value="PPAT"/>
</dbReference>
<feature type="binding site" evidence="9">
    <location>
        <begin position="19"/>
        <end position="20"/>
    </location>
    <ligand>
        <name>ATP</name>
        <dbReference type="ChEBI" id="CHEBI:30616"/>
    </ligand>
</feature>
<keyword evidence="6 9" id="KW-0460">Magnesium</keyword>
<evidence type="ECO:0000256" key="5">
    <source>
        <dbReference type="ARBA" id="ARBA00022840"/>
    </source>
</evidence>
<dbReference type="HAMAP" id="MF_00151">
    <property type="entry name" value="PPAT_bact"/>
    <property type="match status" value="1"/>
</dbReference>
<comment type="subcellular location">
    <subcellularLocation>
        <location evidence="9">Cytoplasm</location>
    </subcellularLocation>
</comment>
<feature type="binding site" evidence="9">
    <location>
        <begin position="98"/>
        <end position="100"/>
    </location>
    <ligand>
        <name>ATP</name>
        <dbReference type="ChEBI" id="CHEBI:30616"/>
    </ligand>
</feature>
<evidence type="ECO:0000256" key="2">
    <source>
        <dbReference type="ARBA" id="ARBA00022679"/>
    </source>
</evidence>
<feature type="site" description="Transition state stabilizer" evidence="9">
    <location>
        <position position="27"/>
    </location>
</feature>
<dbReference type="PANTHER" id="PTHR21342:SF1">
    <property type="entry name" value="PHOSPHOPANTETHEINE ADENYLYLTRANSFERASE"/>
    <property type="match status" value="1"/>
</dbReference>
<dbReference type="NCBIfam" id="TIGR00125">
    <property type="entry name" value="cyt_tran_rel"/>
    <property type="match status" value="1"/>
</dbReference>
<evidence type="ECO:0000256" key="9">
    <source>
        <dbReference type="HAMAP-Rule" id="MF_00151"/>
    </source>
</evidence>
<dbReference type="PRINTS" id="PR01020">
    <property type="entry name" value="LPSBIOSNTHSS"/>
</dbReference>
<keyword evidence="7 9" id="KW-0173">Coenzyme A biosynthesis</keyword>
<dbReference type="PANTHER" id="PTHR21342">
    <property type="entry name" value="PHOSPHOPANTETHEINE ADENYLYLTRANSFERASE"/>
    <property type="match status" value="1"/>
</dbReference>
<dbReference type="Proteomes" id="UP001487296">
    <property type="component" value="Unassembled WGS sequence"/>
</dbReference>
<accession>A0ABV1FTE9</accession>
<dbReference type="EMBL" id="JBBNFP010000057">
    <property type="protein sequence ID" value="MEQ2487575.1"/>
    <property type="molecule type" value="Genomic_DNA"/>
</dbReference>